<evidence type="ECO:0000259" key="7">
    <source>
        <dbReference type="Pfam" id="PF17827"/>
    </source>
</evidence>
<dbReference type="GO" id="GO:0032259">
    <property type="term" value="P:methylation"/>
    <property type="evidence" value="ECO:0007669"/>
    <property type="project" value="UniProtKB-KW"/>
</dbReference>
<organism evidence="8 9">
    <name type="scientific">Campylobacter curvus (strain 525.92)</name>
    <dbReference type="NCBI Taxonomy" id="360105"/>
    <lineage>
        <taxon>Bacteria</taxon>
        <taxon>Pseudomonadati</taxon>
        <taxon>Campylobacterota</taxon>
        <taxon>Epsilonproteobacteria</taxon>
        <taxon>Campylobacterales</taxon>
        <taxon>Campylobacteraceae</taxon>
        <taxon>Campylobacter</taxon>
    </lineage>
</organism>
<evidence type="ECO:0000256" key="4">
    <source>
        <dbReference type="ARBA" id="ARBA00022691"/>
    </source>
</evidence>
<dbReference type="InterPro" id="IPR040758">
    <property type="entry name" value="PrmC_N"/>
</dbReference>
<dbReference type="OrthoDB" id="9800643at2"/>
<dbReference type="GO" id="GO:0003676">
    <property type="term" value="F:nucleic acid binding"/>
    <property type="evidence" value="ECO:0007669"/>
    <property type="project" value="InterPro"/>
</dbReference>
<dbReference type="NCBIfam" id="TIGR03534">
    <property type="entry name" value="RF_mod_PrmC"/>
    <property type="match status" value="1"/>
</dbReference>
<evidence type="ECO:0000313" key="9">
    <source>
        <dbReference type="Proteomes" id="UP000006380"/>
    </source>
</evidence>
<comment type="catalytic activity">
    <reaction evidence="5">
        <text>L-glutaminyl-[peptide chain release factor] + S-adenosyl-L-methionine = N(5)-methyl-L-glutaminyl-[peptide chain release factor] + S-adenosyl-L-homocysteine + H(+)</text>
        <dbReference type="Rhea" id="RHEA:42896"/>
        <dbReference type="Rhea" id="RHEA-COMP:10271"/>
        <dbReference type="Rhea" id="RHEA-COMP:10272"/>
        <dbReference type="ChEBI" id="CHEBI:15378"/>
        <dbReference type="ChEBI" id="CHEBI:30011"/>
        <dbReference type="ChEBI" id="CHEBI:57856"/>
        <dbReference type="ChEBI" id="CHEBI:59789"/>
        <dbReference type="ChEBI" id="CHEBI:61891"/>
        <dbReference type="EC" id="2.1.1.297"/>
    </reaction>
</comment>
<dbReference type="SUPFAM" id="SSF53335">
    <property type="entry name" value="S-adenosyl-L-methionine-dependent methyltransferases"/>
    <property type="match status" value="1"/>
</dbReference>
<dbReference type="GO" id="GO:0102559">
    <property type="term" value="F:peptide chain release factor N(5)-glutamine methyltransferase activity"/>
    <property type="evidence" value="ECO:0007669"/>
    <property type="project" value="UniProtKB-EC"/>
</dbReference>
<evidence type="ECO:0000256" key="2">
    <source>
        <dbReference type="ARBA" id="ARBA00022603"/>
    </source>
</evidence>
<dbReference type="STRING" id="360105.CCV52592_1821"/>
<dbReference type="RefSeq" id="WP_011992397.1">
    <property type="nucleotide sequence ID" value="NC_009715.2"/>
</dbReference>
<sequence length="278" mass="30678">MKIEAALKEASTQISAVCESPRKVAKLLLMHHLGMSAEWIFLNLSADLADESGYFALVRRFCEYEPLGYITSKADFYGLNFSVRKGVLIPRPETEILVDKSLEILVNLPAARVAEIGTGSGIISICIALNSPAKITATDINETALDLARENAAKFGVVDRIEFIKCAYLDDVSGEFDLLVSNPPYIAQDYKLDKFVLNEPHNALFGGLTGDEILKNIILLARNRRVKNLACEMGYDQKSSLEKALKFNGFEAKFYQDLAGFDRGFTAKLALNLKKGQG</sequence>
<protein>
    <recommendedName>
        <fullName evidence="1">peptide chain release factor N(5)-glutamine methyltransferase</fullName>
        <ecNumber evidence="1">2.1.1.297</ecNumber>
    </recommendedName>
</protein>
<dbReference type="InterPro" id="IPR050320">
    <property type="entry name" value="N5-glutamine_MTase"/>
</dbReference>
<dbReference type="NCBIfam" id="TIGR00536">
    <property type="entry name" value="hemK_fam"/>
    <property type="match status" value="1"/>
</dbReference>
<dbReference type="Gene3D" id="3.40.50.150">
    <property type="entry name" value="Vaccinia Virus protein VP39"/>
    <property type="match status" value="1"/>
</dbReference>
<dbReference type="Proteomes" id="UP000006380">
    <property type="component" value="Chromosome"/>
</dbReference>
<feature type="domain" description="Methyltransferase small" evidence="6">
    <location>
        <begin position="105"/>
        <end position="189"/>
    </location>
</feature>
<dbReference type="InterPro" id="IPR002052">
    <property type="entry name" value="DNA_methylase_N6_adenine_CS"/>
</dbReference>
<dbReference type="InterPro" id="IPR004556">
    <property type="entry name" value="HemK-like"/>
</dbReference>
<dbReference type="KEGG" id="ccv:CCV52592_1821"/>
<evidence type="ECO:0000256" key="1">
    <source>
        <dbReference type="ARBA" id="ARBA00012771"/>
    </source>
</evidence>
<keyword evidence="3" id="KW-0808">Transferase</keyword>
<dbReference type="PANTHER" id="PTHR18895">
    <property type="entry name" value="HEMK METHYLTRANSFERASE"/>
    <property type="match status" value="1"/>
</dbReference>
<gene>
    <name evidence="8" type="primary">hemK</name>
    <name evidence="8" type="ORF">CCV52592_1821</name>
</gene>
<dbReference type="HOGENOM" id="CLU_018398_3_2_7"/>
<accession>A7GZ03</accession>
<evidence type="ECO:0000259" key="6">
    <source>
        <dbReference type="Pfam" id="PF05175"/>
    </source>
</evidence>
<name>A7GZ03_CAMC5</name>
<dbReference type="InterPro" id="IPR019874">
    <property type="entry name" value="RF_methyltr_PrmC"/>
</dbReference>
<keyword evidence="4" id="KW-0949">S-adenosyl-L-methionine</keyword>
<evidence type="ECO:0000256" key="5">
    <source>
        <dbReference type="ARBA" id="ARBA00048391"/>
    </source>
</evidence>
<dbReference type="EC" id="2.1.1.297" evidence="1"/>
<proteinExistence type="predicted"/>
<dbReference type="CDD" id="cd02440">
    <property type="entry name" value="AdoMet_MTases"/>
    <property type="match status" value="1"/>
</dbReference>
<reference evidence="8" key="1">
    <citation type="submission" date="2016-07" db="EMBL/GenBank/DDBJ databases">
        <title>Comparative genomics of the Campylobacter concisus group.</title>
        <authorList>
            <person name="Miller W.G."/>
            <person name="Yee E."/>
            <person name="Chapman M.H."/>
            <person name="Huynh S."/>
            <person name="Bono J.L."/>
            <person name="On S.L.W."/>
            <person name="StLeger J."/>
            <person name="Foster G."/>
            <person name="Parker C.T."/>
        </authorList>
    </citation>
    <scope>NUCLEOTIDE SEQUENCE</scope>
    <source>
        <strain evidence="8">525.92</strain>
    </source>
</reference>
<dbReference type="Pfam" id="PF17827">
    <property type="entry name" value="PrmC_N"/>
    <property type="match status" value="1"/>
</dbReference>
<dbReference type="InterPro" id="IPR007848">
    <property type="entry name" value="Small_mtfrase_dom"/>
</dbReference>
<dbReference type="PROSITE" id="PS00092">
    <property type="entry name" value="N6_MTASE"/>
    <property type="match status" value="1"/>
</dbReference>
<keyword evidence="9" id="KW-1185">Reference proteome</keyword>
<dbReference type="Gene3D" id="1.10.8.10">
    <property type="entry name" value="DNA helicase RuvA subunit, C-terminal domain"/>
    <property type="match status" value="1"/>
</dbReference>
<dbReference type="AlphaFoldDB" id="A7GZ03"/>
<dbReference type="InterPro" id="IPR029063">
    <property type="entry name" value="SAM-dependent_MTases_sf"/>
</dbReference>
<keyword evidence="2 8" id="KW-0489">Methyltransferase</keyword>
<dbReference type="PANTHER" id="PTHR18895:SF74">
    <property type="entry name" value="MTRF1L RELEASE FACTOR GLUTAMINE METHYLTRANSFERASE"/>
    <property type="match status" value="1"/>
</dbReference>
<dbReference type="EMBL" id="CP000767">
    <property type="protein sequence ID" value="EAU00279.1"/>
    <property type="molecule type" value="Genomic_DNA"/>
</dbReference>
<dbReference type="Pfam" id="PF05175">
    <property type="entry name" value="MTS"/>
    <property type="match status" value="1"/>
</dbReference>
<evidence type="ECO:0000256" key="3">
    <source>
        <dbReference type="ARBA" id="ARBA00022679"/>
    </source>
</evidence>
<feature type="domain" description="Release factor glutamine methyltransferase N-terminal" evidence="7">
    <location>
        <begin position="6"/>
        <end position="71"/>
    </location>
</feature>
<evidence type="ECO:0000313" key="8">
    <source>
        <dbReference type="EMBL" id="EAU00279.1"/>
    </source>
</evidence>